<comment type="function">
    <text evidence="4">Together with its co-chaperonin GroES, plays an essential role in assisting protein folding. The GroEL-GroES system forms a nano-cage that allows encapsulation of the non-native substrate proteins and provides a physical environment optimized to promote and accelerate protein folding.</text>
</comment>
<evidence type="ECO:0000313" key="5">
    <source>
        <dbReference type="EMBL" id="SDU85058.1"/>
    </source>
</evidence>
<dbReference type="NCBIfam" id="NF009487">
    <property type="entry name" value="PRK12849.1"/>
    <property type="match status" value="1"/>
</dbReference>
<dbReference type="OrthoDB" id="9766614at2"/>
<proteinExistence type="inferred from homology"/>
<dbReference type="InterPro" id="IPR027409">
    <property type="entry name" value="GroEL-like_apical_dom_sf"/>
</dbReference>
<dbReference type="InterPro" id="IPR027413">
    <property type="entry name" value="GROEL-like_equatorial_sf"/>
</dbReference>
<dbReference type="Gene3D" id="3.30.260.10">
    <property type="entry name" value="TCP-1-like chaperonin intermediate domain"/>
    <property type="match status" value="1"/>
</dbReference>
<dbReference type="FunFam" id="3.50.7.10:FF:000001">
    <property type="entry name" value="60 kDa chaperonin"/>
    <property type="match status" value="1"/>
</dbReference>
<evidence type="ECO:0000256" key="4">
    <source>
        <dbReference type="RuleBase" id="RU000419"/>
    </source>
</evidence>
<dbReference type="NCBIfam" id="NF000592">
    <property type="entry name" value="PRK00013.1"/>
    <property type="match status" value="1"/>
</dbReference>
<dbReference type="PRINTS" id="PR00298">
    <property type="entry name" value="CHAPERONIN60"/>
</dbReference>
<dbReference type="Proteomes" id="UP000183180">
    <property type="component" value="Unassembled WGS sequence"/>
</dbReference>
<dbReference type="GO" id="GO:0009408">
    <property type="term" value="P:response to heat"/>
    <property type="evidence" value="ECO:0007669"/>
    <property type="project" value="UniProtKB-ARBA"/>
</dbReference>
<evidence type="ECO:0000256" key="1">
    <source>
        <dbReference type="ARBA" id="ARBA00006607"/>
    </source>
</evidence>
<dbReference type="InterPro" id="IPR027410">
    <property type="entry name" value="TCP-1-like_intermed_sf"/>
</dbReference>
<comment type="similarity">
    <text evidence="1 3">Belongs to the chaperonin (HSP60) family.</text>
</comment>
<dbReference type="AlphaFoldDB" id="A0A1H2LWJ0"/>
<dbReference type="InterPro" id="IPR001844">
    <property type="entry name" value="Cpn60/GroEL"/>
</dbReference>
<dbReference type="GO" id="GO:0140662">
    <property type="term" value="F:ATP-dependent protein folding chaperone"/>
    <property type="evidence" value="ECO:0007669"/>
    <property type="project" value="InterPro"/>
</dbReference>
<gene>
    <name evidence="5" type="ORF">SAMN04488548_136932</name>
</gene>
<comment type="subunit">
    <text evidence="4">Forms a cylinder of 14 subunits composed of two heptameric rings stacked back-to-back. Interacts with the co-chaperonin GroES.</text>
</comment>
<dbReference type="STRING" id="158898.SAMN04488548_136932"/>
<dbReference type="Gene3D" id="1.10.560.10">
    <property type="entry name" value="GroEL-like equatorial domain"/>
    <property type="match status" value="1"/>
</dbReference>
<dbReference type="NCBIfam" id="NF009489">
    <property type="entry name" value="PRK12851.1"/>
    <property type="match status" value="1"/>
</dbReference>
<dbReference type="RefSeq" id="WP_074854212.1">
    <property type="nucleotide sequence ID" value="NZ_FNLM01000036.1"/>
</dbReference>
<dbReference type="EMBL" id="FNLM01000036">
    <property type="protein sequence ID" value="SDU85058.1"/>
    <property type="molecule type" value="Genomic_DNA"/>
</dbReference>
<dbReference type="NCBIfam" id="TIGR02348">
    <property type="entry name" value="GroEL"/>
    <property type="match status" value="1"/>
</dbReference>
<dbReference type="GO" id="GO:0005524">
    <property type="term" value="F:ATP binding"/>
    <property type="evidence" value="ECO:0007669"/>
    <property type="project" value="InterPro"/>
</dbReference>
<protein>
    <recommendedName>
        <fullName evidence="4">60 kDa chaperonin</fullName>
    </recommendedName>
</protein>
<dbReference type="NCBIfam" id="NF009488">
    <property type="entry name" value="PRK12850.1"/>
    <property type="match status" value="1"/>
</dbReference>
<dbReference type="PANTHER" id="PTHR45633">
    <property type="entry name" value="60 KDA HEAT SHOCK PROTEIN, MITOCHONDRIAL"/>
    <property type="match status" value="1"/>
</dbReference>
<dbReference type="Pfam" id="PF00118">
    <property type="entry name" value="Cpn60_TCP1"/>
    <property type="match status" value="1"/>
</dbReference>
<keyword evidence="2" id="KW-0143">Chaperone</keyword>
<dbReference type="GO" id="GO:0042026">
    <property type="term" value="P:protein refolding"/>
    <property type="evidence" value="ECO:0007669"/>
    <property type="project" value="InterPro"/>
</dbReference>
<dbReference type="CDD" id="cd03344">
    <property type="entry name" value="GroEL"/>
    <property type="match status" value="1"/>
</dbReference>
<evidence type="ECO:0000313" key="6">
    <source>
        <dbReference type="Proteomes" id="UP000183180"/>
    </source>
</evidence>
<dbReference type="SUPFAM" id="SSF54849">
    <property type="entry name" value="GroEL-intermediate domain like"/>
    <property type="match status" value="2"/>
</dbReference>
<evidence type="ECO:0000256" key="3">
    <source>
        <dbReference type="RuleBase" id="RU000418"/>
    </source>
</evidence>
<reference evidence="5 6" key="1">
    <citation type="submission" date="2016-10" db="EMBL/GenBank/DDBJ databases">
        <authorList>
            <person name="de Groot N.N."/>
        </authorList>
    </citation>
    <scope>NUCLEOTIDE SEQUENCE [LARGE SCALE GENOMIC DNA]</scope>
    <source>
        <strain evidence="5 6">DSM 44215</strain>
    </source>
</reference>
<dbReference type="SUPFAM" id="SSF48592">
    <property type="entry name" value="GroEL equatorial domain-like"/>
    <property type="match status" value="1"/>
</dbReference>
<name>A0A1H2LWJ0_9ACTN</name>
<dbReference type="InterPro" id="IPR002423">
    <property type="entry name" value="Cpn60/GroEL/TCP-1"/>
</dbReference>
<dbReference type="Gene3D" id="3.50.7.10">
    <property type="entry name" value="GroEL"/>
    <property type="match status" value="1"/>
</dbReference>
<organism evidence="5 6">
    <name type="scientific">Gordonia westfalica</name>
    <dbReference type="NCBI Taxonomy" id="158898"/>
    <lineage>
        <taxon>Bacteria</taxon>
        <taxon>Bacillati</taxon>
        <taxon>Actinomycetota</taxon>
        <taxon>Actinomycetes</taxon>
        <taxon>Mycobacteriales</taxon>
        <taxon>Gordoniaceae</taxon>
        <taxon>Gordonia</taxon>
    </lineage>
</organism>
<accession>A0A1H2LWJ0</accession>
<dbReference type="SUPFAM" id="SSF52029">
    <property type="entry name" value="GroEL apical domain-like"/>
    <property type="match status" value="1"/>
</dbReference>
<sequence length="550" mass="57861">MAKELRYNAEARLRLERGVNALADAVKVTLGPKGRNAVLEKLTGPPTITNDGVTIAREIQLRDPFANMGAQLVKEVAMKTNGVVGDGTTTATVLAQAMVREGLRAVEQGANPMRVRRGIERAISTVVDALSDQSVSLGGRSDLERIATLAASDDEVIGSAIAAAVEYVGRNGVITTEESDTLGLSVDVVDGIEFDHGYISGYMVTNPERMEAVLDNPVVLLTNKKITSVQEIMPSIEAAKRADRPLVVLAEDVDGPALQLLVGGNMHKTMQSVVVRAPGFGHRRVAELEDLAVALGGHVIAKDTGLELSEVSLEHLGQCDRVTVTEDSTTIVGARGDQTLVDARVAQLEAQHARARIDADRDSLELRIARLTGRVAVIRVGGVTSVELKERMLRVEDALAATRAAVEDGIVSGGGTALAQAHRALDGLGDVGGDEGAGIDVVRRSMAEPLFWIATNAGFDGEEVVKVVSGLPLGHGFNAMTGDYGDMFDEGVIDPAKVTKAALESAASIAALLITTETAVVEEVLTHPGAIEAPGFGDLAEGMVRPSNIY</sequence>
<evidence type="ECO:0000256" key="2">
    <source>
        <dbReference type="ARBA" id="ARBA00023186"/>
    </source>
</evidence>